<dbReference type="EMBL" id="CP119325">
    <property type="protein sequence ID" value="WEK31920.1"/>
    <property type="molecule type" value="Genomic_DNA"/>
</dbReference>
<evidence type="ECO:0000256" key="1">
    <source>
        <dbReference type="ARBA" id="ARBA00009346"/>
    </source>
</evidence>
<name>A0AAJ5WNV4_9PSED</name>
<dbReference type="Proteomes" id="UP001216329">
    <property type="component" value="Chromosome"/>
</dbReference>
<evidence type="ECO:0000313" key="4">
    <source>
        <dbReference type="Proteomes" id="UP001216329"/>
    </source>
</evidence>
<keyword evidence="2" id="KW-0079">Bacteriocin immunity</keyword>
<dbReference type="GO" id="GO:0030153">
    <property type="term" value="P:bacteriocin immunity"/>
    <property type="evidence" value="ECO:0007669"/>
    <property type="project" value="UniProtKB-KW"/>
</dbReference>
<organism evidence="3 4">
    <name type="scientific">Candidatus Pseudomonas phytovorans</name>
    <dbReference type="NCBI Taxonomy" id="3121377"/>
    <lineage>
        <taxon>Bacteria</taxon>
        <taxon>Pseudomonadati</taxon>
        <taxon>Pseudomonadota</taxon>
        <taxon>Gammaproteobacteria</taxon>
        <taxon>Pseudomonadales</taxon>
        <taxon>Pseudomonadaceae</taxon>
        <taxon>Pseudomonas</taxon>
    </lineage>
</organism>
<dbReference type="AlphaFoldDB" id="A0AAJ5WNV4"/>
<comment type="similarity">
    <text evidence="1">Belongs to the colicins ColE2/ColE8/ColE9 and pyocins S1/S2 family.</text>
</comment>
<dbReference type="PRINTS" id="PR01299">
    <property type="entry name" value="PYOCIN"/>
</dbReference>
<dbReference type="GO" id="GO:0015643">
    <property type="term" value="F:toxic substance binding"/>
    <property type="evidence" value="ECO:0007669"/>
    <property type="project" value="InterPro"/>
</dbReference>
<dbReference type="InterPro" id="IPR000290">
    <property type="entry name" value="Colicin_pyocin"/>
</dbReference>
<sequence length="93" mass="10291">MVTSGKHCLADYTHAEFQSIVEALIQAEGSPASQDRLLELFIELVAHPAGSDLIYYPGNEEDGNAETVMALIVKWRKSKGLPLFRDQKCEPNS</sequence>
<protein>
    <submittedName>
        <fullName evidence="3">Bacteriocin immunity protein</fullName>
    </submittedName>
</protein>
<dbReference type="Gene3D" id="1.10.1200.20">
    <property type="entry name" value="Colicin E immunity protein"/>
    <property type="match status" value="1"/>
</dbReference>
<gene>
    <name evidence="3" type="ORF">P0Y58_06905</name>
</gene>
<dbReference type="Pfam" id="PF01320">
    <property type="entry name" value="Colicin_Pyocin"/>
    <property type="match status" value="1"/>
</dbReference>
<dbReference type="CDD" id="cd16363">
    <property type="entry name" value="Col_Im_like"/>
    <property type="match status" value="1"/>
</dbReference>
<evidence type="ECO:0000256" key="2">
    <source>
        <dbReference type="ARBA" id="ARBA00023025"/>
    </source>
</evidence>
<dbReference type="SUPFAM" id="SSF47345">
    <property type="entry name" value="Colicin E immunity proteins"/>
    <property type="match status" value="1"/>
</dbReference>
<dbReference type="InterPro" id="IPR035900">
    <property type="entry name" value="Colicin_E_sf"/>
</dbReference>
<accession>A0AAJ5WNV4</accession>
<proteinExistence type="inferred from homology"/>
<reference evidence="3" key="1">
    <citation type="submission" date="2023-03" db="EMBL/GenBank/DDBJ databases">
        <title>Andean soil-derived lignocellulolytic bacterial consortium as a source of novel taxa and putative plastic-active enzymes.</title>
        <authorList>
            <person name="Diaz-Garcia L."/>
            <person name="Chuvochina M."/>
            <person name="Feuerriegel G."/>
            <person name="Bunk B."/>
            <person name="Sproer C."/>
            <person name="Streit W.R."/>
            <person name="Rodriguez L.M."/>
            <person name="Overmann J."/>
            <person name="Jimenez D.J."/>
        </authorList>
    </citation>
    <scope>NUCLEOTIDE SEQUENCE</scope>
    <source>
        <strain evidence="3">MAG 876</strain>
    </source>
</reference>
<evidence type="ECO:0000313" key="3">
    <source>
        <dbReference type="EMBL" id="WEK31920.1"/>
    </source>
</evidence>